<dbReference type="OrthoDB" id="5596615at2759"/>
<evidence type="ECO:0000313" key="3">
    <source>
        <dbReference type="Proteomes" id="UP001150907"/>
    </source>
</evidence>
<feature type="region of interest" description="Disordered" evidence="1">
    <location>
        <begin position="340"/>
        <end position="394"/>
    </location>
</feature>
<protein>
    <submittedName>
        <fullName evidence="2">Uncharacterized protein</fullName>
    </submittedName>
</protein>
<comment type="caution">
    <text evidence="2">The sequence shown here is derived from an EMBL/GenBank/DDBJ whole genome shotgun (WGS) entry which is preliminary data.</text>
</comment>
<feature type="region of interest" description="Disordered" evidence="1">
    <location>
        <begin position="1"/>
        <end position="21"/>
    </location>
</feature>
<dbReference type="Proteomes" id="UP001150907">
    <property type="component" value="Unassembled WGS sequence"/>
</dbReference>
<feature type="compositionally biased region" description="Low complexity" evidence="1">
    <location>
        <begin position="9"/>
        <end position="18"/>
    </location>
</feature>
<proteinExistence type="predicted"/>
<name>A0A9W8EH06_9FUNG</name>
<feature type="compositionally biased region" description="Polar residues" evidence="1">
    <location>
        <begin position="361"/>
        <end position="376"/>
    </location>
</feature>
<dbReference type="AlphaFoldDB" id="A0A9W8EH06"/>
<accession>A0A9W8EH06</accession>
<reference evidence="2" key="1">
    <citation type="submission" date="2022-07" db="EMBL/GenBank/DDBJ databases">
        <title>Phylogenomic reconstructions and comparative analyses of Kickxellomycotina fungi.</title>
        <authorList>
            <person name="Reynolds N.K."/>
            <person name="Stajich J.E."/>
            <person name="Barry K."/>
            <person name="Grigoriev I.V."/>
            <person name="Crous P."/>
            <person name="Smith M.E."/>
        </authorList>
    </citation>
    <scope>NUCLEOTIDE SEQUENCE</scope>
    <source>
        <strain evidence="2">IMI 214461</strain>
    </source>
</reference>
<evidence type="ECO:0000313" key="2">
    <source>
        <dbReference type="EMBL" id="KAJ2006483.1"/>
    </source>
</evidence>
<dbReference type="EMBL" id="JANBQF010000059">
    <property type="protein sequence ID" value="KAJ2006483.1"/>
    <property type="molecule type" value="Genomic_DNA"/>
</dbReference>
<gene>
    <name evidence="2" type="ORF">H4R26_001360</name>
</gene>
<evidence type="ECO:0000256" key="1">
    <source>
        <dbReference type="SAM" id="MobiDB-lite"/>
    </source>
</evidence>
<feature type="compositionally biased region" description="Low complexity" evidence="1">
    <location>
        <begin position="340"/>
        <end position="359"/>
    </location>
</feature>
<sequence length="466" mass="50209">MHSRPTPPNASTAAPSPALTIDNDSFASIRPHIMGHPGARVLPPVQVAIIDPRQPRPLHRRIAESSPLGITRHSPLHNQLLLVDAPDPHQVQALVSRISVVRPAIDDDVIVVEANRASPGATEGSVEAIYRVIGGNRPSAPLKPEKIPPPAPAVAARPIAIPKSRLGKLRPALRQLPSSRQVSEAGPAYTRNGSLRARRPESILVNAAEKQPPANISMELSDSYCNDIGYDLANADIDSLYCRSFDIDQLPDAPERKLSFYNIGAKEVLPAHPSPLPDAGLTAIQEEDIEEEESVNVEPTPSPCHRTLGIASTGESFARPAIREENVDFYIRMLTLRSTTTAPSVSTSPPTSPSAPAAVIRSSSANNKDVNSYSQRRSAHISAPKAVMATSDPSTNVDAGCCMPVSHARRLSASSMRFFFRRRPKLAPDDCHVVIYQRHQPTPNAAPAFNARLHSTRSTPVSATNT</sequence>
<organism evidence="2 3">
    <name type="scientific">Coemansia thaxteri</name>
    <dbReference type="NCBI Taxonomy" id="2663907"/>
    <lineage>
        <taxon>Eukaryota</taxon>
        <taxon>Fungi</taxon>
        <taxon>Fungi incertae sedis</taxon>
        <taxon>Zoopagomycota</taxon>
        <taxon>Kickxellomycotina</taxon>
        <taxon>Kickxellomycetes</taxon>
        <taxon>Kickxellales</taxon>
        <taxon>Kickxellaceae</taxon>
        <taxon>Coemansia</taxon>
    </lineage>
</organism>
<keyword evidence="3" id="KW-1185">Reference proteome</keyword>